<protein>
    <submittedName>
        <fullName evidence="1">Uncharacterized protein</fullName>
    </submittedName>
</protein>
<evidence type="ECO:0000313" key="2">
    <source>
        <dbReference type="Proteomes" id="UP001522450"/>
    </source>
</evidence>
<sequence>MGRFDKYMDSETAKENYVPVRKKRQADSEKKIDKLVSVKIYQSVQKRLKEVSFQTNKSQTLLISELVERFLPMIEQELLQENENVSKGQTSIYDYLD</sequence>
<gene>
    <name evidence="1" type="ORF">GYN21_02655</name>
</gene>
<name>A0ABT0AR34_9LACT</name>
<keyword evidence="2" id="KW-1185">Reference proteome</keyword>
<proteinExistence type="predicted"/>
<reference evidence="1 2" key="1">
    <citation type="journal article" date="2022" name="Microbiol. Res.">
        <title>Comparative genome analysis, predicted lifestyle and antimicrobial strategies of Lactococcus carnosus and Lactococcus paracarnosus isolated from meat.</title>
        <authorList>
            <person name="Werum V."/>
            <person name="Ehrmann M."/>
            <person name="Vogel R."/>
            <person name="Hilgarth M."/>
        </authorList>
    </citation>
    <scope>NUCLEOTIDE SEQUENCE [LARGE SCALE GENOMIC DNA]</scope>
    <source>
        <strain evidence="1 2">TMW22177</strain>
    </source>
</reference>
<dbReference type="Proteomes" id="UP001522450">
    <property type="component" value="Unassembled WGS sequence"/>
</dbReference>
<organism evidence="1 2">
    <name type="scientific">Pseudolactococcus carnosus</name>
    <dbReference type="NCBI Taxonomy" id="2749961"/>
    <lineage>
        <taxon>Bacteria</taxon>
        <taxon>Bacillati</taxon>
        <taxon>Bacillota</taxon>
        <taxon>Bacilli</taxon>
        <taxon>Lactobacillales</taxon>
        <taxon>Streptococcaceae</taxon>
        <taxon>Pseudolactococcus</taxon>
    </lineage>
</organism>
<evidence type="ECO:0000313" key="1">
    <source>
        <dbReference type="EMBL" id="MCJ1989111.1"/>
    </source>
</evidence>
<dbReference type="EMBL" id="JAAECS010000002">
    <property type="protein sequence ID" value="MCJ1989111.1"/>
    <property type="molecule type" value="Genomic_DNA"/>
</dbReference>
<comment type="caution">
    <text evidence="1">The sequence shown here is derived from an EMBL/GenBank/DDBJ whole genome shotgun (WGS) entry which is preliminary data.</text>
</comment>
<dbReference type="RefSeq" id="WP_244034259.1">
    <property type="nucleotide sequence ID" value="NZ_JAAECS010000002.1"/>
</dbReference>
<accession>A0ABT0AR34</accession>